<dbReference type="PANTHER" id="PTHR42800:SF1">
    <property type="entry name" value="EXOINULINASE INUD (AFU_ORTHOLOGUE AFUA_5G00480)"/>
    <property type="match status" value="1"/>
</dbReference>
<sequence>MSKFRPKFHITPESGWMSDIQRPLYLNGAHHLFYLYNGDFSWGGNGTEWAHVKSVDLKNWKRLPIAIPKYTDEAGDPWTGSAIVDKDNTAGFGEGAVIALLTMPAPEYQYTHLWYSTDEGSSFKHYNPGPSSSTPQPVMKNPTGSSDFRDPKVIWHEETQSWVMLLAEGDKVGFYKSKNLKDWEYLSGFVRPDIGVIECPDLFQINLDEDSNNKKWVLMIGGNGFNYGLTTGFCYFVGDFDGVNFKPETDIQWLERGADSYAGATWDAPYTEGNYRYYISWMNNWAYALETPWEEYNGNASIVRELRLKTVKGIPKLVQQPLWNLSEGFEEVLSLNHFELTRGNVIQQSDLKSYIVNLAVEVTDVTRGKFGIALRDGVNHTDLVYDAANNELIFNRQQSGAVIDKPEFNNLQRTITLPKDGRIKLEIVVDNSTVEIFVNDGEEVLSNMIFPEEGSTGFRIWTDDSALIESLSIKKAD</sequence>
<dbReference type="RefSeq" id="YP_008318429.1">
    <property type="nucleotide sequence ID" value="NC_021856.1"/>
</dbReference>
<evidence type="ECO:0000259" key="5">
    <source>
        <dbReference type="Pfam" id="PF08244"/>
    </source>
</evidence>
<evidence type="ECO:0000256" key="2">
    <source>
        <dbReference type="ARBA" id="ARBA00022801"/>
    </source>
</evidence>
<dbReference type="GO" id="GO:0005987">
    <property type="term" value="P:sucrose catabolic process"/>
    <property type="evidence" value="ECO:0007669"/>
    <property type="project" value="TreeGrafter"/>
</dbReference>
<gene>
    <name evidence="6" type="primary">levP</name>
</gene>
<dbReference type="GO" id="GO:0004575">
    <property type="term" value="F:sucrose alpha-glucosidase activity"/>
    <property type="evidence" value="ECO:0007669"/>
    <property type="project" value="TreeGrafter"/>
</dbReference>
<dbReference type="Pfam" id="PF00251">
    <property type="entry name" value="Glyco_hydro_32N"/>
    <property type="match status" value="1"/>
</dbReference>
<dbReference type="Gene3D" id="2.60.120.560">
    <property type="entry name" value="Exo-inulinase, domain 1"/>
    <property type="match status" value="1"/>
</dbReference>
<dbReference type="OrthoDB" id="29519at10239"/>
<keyword evidence="7" id="KW-1185">Reference proteome</keyword>
<dbReference type="GeneID" id="16511424"/>
<dbReference type="SUPFAM" id="SSF75005">
    <property type="entry name" value="Arabinanase/levansucrase/invertase"/>
    <property type="match status" value="1"/>
</dbReference>
<comment type="similarity">
    <text evidence="1">Belongs to the glycosyl hydrolase 32 family.</text>
</comment>
<dbReference type="InterPro" id="IPR001362">
    <property type="entry name" value="Glyco_hydro_32"/>
</dbReference>
<reference evidence="6 7" key="1">
    <citation type="submission" date="2013-02" db="EMBL/GenBank/DDBJ databases">
        <title>phiNIT1 genome sequensing.</title>
        <authorList>
            <person name="Ozaki T."/>
            <person name="Kaneko J."/>
        </authorList>
    </citation>
    <scope>NUCLEOTIDE SEQUENCE [LARGE SCALE GENOMIC DNA]</scope>
    <source>
        <strain evidence="6">PhiNIT1</strain>
    </source>
</reference>
<dbReference type="InterPro" id="IPR013148">
    <property type="entry name" value="Glyco_hydro_32_N"/>
</dbReference>
<dbReference type="BRENDA" id="3.2.1.65">
    <property type="organism ID" value="9775"/>
</dbReference>
<dbReference type="Gene3D" id="2.115.10.20">
    <property type="entry name" value="Glycosyl hydrolase domain, family 43"/>
    <property type="match status" value="1"/>
</dbReference>
<dbReference type="Proteomes" id="UP000014701">
    <property type="component" value="Segment"/>
</dbReference>
<organism evidence="6 7">
    <name type="scientific">Bacillus phage phiNIT1</name>
    <dbReference type="NCBI Taxonomy" id="207656"/>
    <lineage>
        <taxon>Viruses</taxon>
        <taxon>Duplodnaviria</taxon>
        <taxon>Heunggongvirae</taxon>
        <taxon>Uroviricota</taxon>
        <taxon>Caudoviricetes</taxon>
        <taxon>Herelleviridae</taxon>
        <taxon>Bastillevirinae</taxon>
        <taxon>Nitunavirus</taxon>
        <taxon>Nitunavirus NIT1</taxon>
    </lineage>
</organism>
<dbReference type="InterPro" id="IPR013320">
    <property type="entry name" value="ConA-like_dom_sf"/>
</dbReference>
<dbReference type="InterPro" id="IPR023296">
    <property type="entry name" value="Glyco_hydro_beta-prop_sf"/>
</dbReference>
<dbReference type="Pfam" id="PF08244">
    <property type="entry name" value="Glyco_hydro_32C"/>
    <property type="match status" value="1"/>
</dbReference>
<dbReference type="SMART" id="SM00640">
    <property type="entry name" value="Glyco_32"/>
    <property type="match status" value="1"/>
</dbReference>
<dbReference type="CDD" id="cd18622">
    <property type="entry name" value="GH32_Inu-like"/>
    <property type="match status" value="1"/>
</dbReference>
<keyword evidence="2" id="KW-0378">Hydrolase</keyword>
<dbReference type="SUPFAM" id="SSF49899">
    <property type="entry name" value="Concanavalin A-like lectins/glucanases"/>
    <property type="match status" value="1"/>
</dbReference>
<evidence type="ECO:0000259" key="4">
    <source>
        <dbReference type="Pfam" id="PF00251"/>
    </source>
</evidence>
<dbReference type="PANTHER" id="PTHR42800">
    <property type="entry name" value="EXOINULINASE INUD (AFU_ORTHOLOGUE AFUA_5G00480)"/>
    <property type="match status" value="1"/>
</dbReference>
<dbReference type="InterPro" id="IPR013189">
    <property type="entry name" value="Glyco_hydro_32_C"/>
</dbReference>
<evidence type="ECO:0000313" key="7">
    <source>
        <dbReference type="Proteomes" id="UP000014701"/>
    </source>
</evidence>
<dbReference type="EMBL" id="AP013029">
    <property type="protein sequence ID" value="BAN59661.1"/>
    <property type="molecule type" value="Genomic_DNA"/>
</dbReference>
<dbReference type="KEGG" id="vg:16511424"/>
<evidence type="ECO:0000256" key="1">
    <source>
        <dbReference type="ARBA" id="ARBA00009902"/>
    </source>
</evidence>
<feature type="domain" description="Glycosyl hydrolase family 32 N-terminal" evidence="4">
    <location>
        <begin position="9"/>
        <end position="321"/>
    </location>
</feature>
<protein>
    <submittedName>
        <fullName evidence="6">Endo-levanase</fullName>
    </submittedName>
</protein>
<name>S6ATV4_9CAUD</name>
<accession>S6ATV4</accession>
<evidence type="ECO:0000256" key="3">
    <source>
        <dbReference type="ARBA" id="ARBA00023295"/>
    </source>
</evidence>
<proteinExistence type="inferred from homology"/>
<feature type="domain" description="Glycosyl hydrolase family 32 C-terminal" evidence="5">
    <location>
        <begin position="349"/>
        <end position="474"/>
    </location>
</feature>
<evidence type="ECO:0000313" key="6">
    <source>
        <dbReference type="EMBL" id="BAN59661.1"/>
    </source>
</evidence>
<keyword evidence="3" id="KW-0326">Glycosidase</keyword>